<dbReference type="AlphaFoldDB" id="A0A2M4B3D2"/>
<dbReference type="EMBL" id="GGFK01014161">
    <property type="protein sequence ID" value="MBW47482.1"/>
    <property type="molecule type" value="Transcribed_RNA"/>
</dbReference>
<accession>A0A2M4B3D2</accession>
<organism evidence="2">
    <name type="scientific">Anopheles triannulatus</name>
    <dbReference type="NCBI Taxonomy" id="58253"/>
    <lineage>
        <taxon>Eukaryota</taxon>
        <taxon>Metazoa</taxon>
        <taxon>Ecdysozoa</taxon>
        <taxon>Arthropoda</taxon>
        <taxon>Hexapoda</taxon>
        <taxon>Insecta</taxon>
        <taxon>Pterygota</taxon>
        <taxon>Neoptera</taxon>
        <taxon>Endopterygota</taxon>
        <taxon>Diptera</taxon>
        <taxon>Nematocera</taxon>
        <taxon>Culicoidea</taxon>
        <taxon>Culicidae</taxon>
        <taxon>Anophelinae</taxon>
        <taxon>Anopheles</taxon>
    </lineage>
</organism>
<evidence type="ECO:0000313" key="2">
    <source>
        <dbReference type="EMBL" id="MBW47482.1"/>
    </source>
</evidence>
<sequence length="85" mass="9885">MMRIGWLIMLSRAVFVRIGHFFVVQLAEGRTVGVQLLVDSLHHAGAFLRFRRVMGHSWDQDREWDVYRITCSNEQFCSCASVSPR</sequence>
<keyword evidence="1" id="KW-0732">Signal</keyword>
<reference evidence="2" key="1">
    <citation type="submission" date="2018-01" db="EMBL/GenBank/DDBJ databases">
        <title>An insight into the sialome of Amazonian anophelines.</title>
        <authorList>
            <person name="Ribeiro J.M."/>
            <person name="Scarpassa V."/>
            <person name="Calvo E."/>
        </authorList>
    </citation>
    <scope>NUCLEOTIDE SEQUENCE</scope>
    <source>
        <tissue evidence="2">Salivary glands</tissue>
    </source>
</reference>
<protein>
    <submittedName>
        <fullName evidence="2">Putative secreted protein</fullName>
    </submittedName>
</protein>
<feature type="signal peptide" evidence="1">
    <location>
        <begin position="1"/>
        <end position="29"/>
    </location>
</feature>
<name>A0A2M4B3D2_9DIPT</name>
<feature type="chain" id="PRO_5014986207" evidence="1">
    <location>
        <begin position="30"/>
        <end position="85"/>
    </location>
</feature>
<proteinExistence type="predicted"/>
<evidence type="ECO:0000256" key="1">
    <source>
        <dbReference type="SAM" id="SignalP"/>
    </source>
</evidence>